<dbReference type="EMBL" id="JSAN01000017">
    <property type="protein sequence ID" value="KIC73936.1"/>
    <property type="molecule type" value="Genomic_DNA"/>
</dbReference>
<comment type="caution">
    <text evidence="3">The sequence shown here is derived from an EMBL/GenBank/DDBJ whole genome shotgun (WGS) entry which is preliminary data.</text>
</comment>
<proteinExistence type="inferred from homology"/>
<evidence type="ECO:0000256" key="1">
    <source>
        <dbReference type="ARBA" id="ARBA00007034"/>
    </source>
</evidence>
<protein>
    <recommendedName>
        <fullName evidence="2">Helix-turn-helix domain-containing protein</fullName>
    </recommendedName>
</protein>
<name>A0A0C1JTZ1_9BACT</name>
<gene>
    <name evidence="3" type="primary">euo</name>
    <name evidence="3" type="ORF">DB44_AS00320</name>
</gene>
<comment type="similarity">
    <text evidence="1">Belongs to the EUO family.</text>
</comment>
<dbReference type="PATRIC" id="fig|362787.3.peg.275"/>
<reference evidence="3 4" key="1">
    <citation type="journal article" date="2014" name="Mol. Biol. Evol.">
        <title>Massive expansion of Ubiquitination-related gene families within the Chlamydiae.</title>
        <authorList>
            <person name="Domman D."/>
            <person name="Collingro A."/>
            <person name="Lagkouvardos I."/>
            <person name="Gehre L."/>
            <person name="Weinmaier T."/>
            <person name="Rattei T."/>
            <person name="Subtil A."/>
            <person name="Horn M."/>
        </authorList>
    </citation>
    <scope>NUCLEOTIDE SEQUENCE [LARGE SCALE GENOMIC DNA]</scope>
    <source>
        <strain evidence="3 4">EI2</strain>
    </source>
</reference>
<organism evidence="3 4">
    <name type="scientific">Candidatus Protochlamydia amoebophila</name>
    <dbReference type="NCBI Taxonomy" id="362787"/>
    <lineage>
        <taxon>Bacteria</taxon>
        <taxon>Pseudomonadati</taxon>
        <taxon>Chlamydiota</taxon>
        <taxon>Chlamydiia</taxon>
        <taxon>Parachlamydiales</taxon>
        <taxon>Parachlamydiaceae</taxon>
        <taxon>Candidatus Protochlamydia</taxon>
    </lineage>
</organism>
<feature type="domain" description="Helix-turn-helix" evidence="2">
    <location>
        <begin position="91"/>
        <end position="139"/>
    </location>
</feature>
<dbReference type="InterPro" id="IPR041657">
    <property type="entry name" value="HTH_17"/>
</dbReference>
<sequence length="150" mass="17418">MTYLIYCGGNIMSQNKTDDKKVVSITEAAKLNKVTRQAIYVAIKLNKLKATKETTRWTISLEDLEDYRRQKYSRTKSTFNGELLFDNLKGYYSVNQVAELLSVPAQKIYYATRIGLLKAERKGAAWVIHSDSMKEYQEKFMQKKNRRQAS</sequence>
<dbReference type="Pfam" id="PF12728">
    <property type="entry name" value="HTH_17"/>
    <property type="match status" value="2"/>
</dbReference>
<evidence type="ECO:0000259" key="2">
    <source>
        <dbReference type="Pfam" id="PF12728"/>
    </source>
</evidence>
<dbReference type="Proteomes" id="UP000031465">
    <property type="component" value="Unassembled WGS sequence"/>
</dbReference>
<accession>A0A0C1JTZ1</accession>
<feature type="domain" description="Helix-turn-helix" evidence="2">
    <location>
        <begin position="23"/>
        <end position="71"/>
    </location>
</feature>
<evidence type="ECO:0000313" key="3">
    <source>
        <dbReference type="EMBL" id="KIC73936.1"/>
    </source>
</evidence>
<dbReference type="AlphaFoldDB" id="A0A0C1JTZ1"/>
<evidence type="ECO:0000313" key="4">
    <source>
        <dbReference type="Proteomes" id="UP000031465"/>
    </source>
</evidence>